<evidence type="ECO:0000313" key="7">
    <source>
        <dbReference type="Proteomes" id="UP000052946"/>
    </source>
</evidence>
<dbReference type="EMBL" id="BBXV01000026">
    <property type="protein sequence ID" value="GAQ18327.1"/>
    <property type="molecule type" value="Genomic_DNA"/>
</dbReference>
<dbReference type="Pfam" id="PF16884">
    <property type="entry name" value="ADH_N_2"/>
    <property type="match status" value="1"/>
</dbReference>
<keyword evidence="1" id="KW-0560">Oxidoreductase</keyword>
<organism evidence="4 6">
    <name type="scientific">Oceanobacillus picturae</name>
    <dbReference type="NCBI Taxonomy" id="171693"/>
    <lineage>
        <taxon>Bacteria</taxon>
        <taxon>Bacillati</taxon>
        <taxon>Bacillota</taxon>
        <taxon>Bacilli</taxon>
        <taxon>Bacillales</taxon>
        <taxon>Bacillaceae</taxon>
        <taxon>Oceanobacillus</taxon>
    </lineage>
</organism>
<reference evidence="4 6" key="1">
    <citation type="submission" date="2014-03" db="EMBL/GenBank/DDBJ databases">
        <title>Draft genome sequencing of Oceanobacillus picturae strain S1 isolated from human gut.</title>
        <authorList>
            <person name="Croce O."/>
            <person name="Lagier J.C."/>
            <person name="Raoult D."/>
        </authorList>
    </citation>
    <scope>NUCLEOTIDE SEQUENCE [LARGE SCALE GENOMIC DNA]</scope>
    <source>
        <strain evidence="4 6">S1</strain>
    </source>
</reference>
<dbReference type="GO" id="GO:0016628">
    <property type="term" value="F:oxidoreductase activity, acting on the CH-CH group of donors, NAD or NADP as acceptor"/>
    <property type="evidence" value="ECO:0007669"/>
    <property type="project" value="InterPro"/>
</dbReference>
<dbReference type="SUPFAM" id="SSF50129">
    <property type="entry name" value="GroES-like"/>
    <property type="match status" value="2"/>
</dbReference>
<dbReference type="Proteomes" id="UP000052946">
    <property type="component" value="Unassembled WGS sequence"/>
</dbReference>
<evidence type="ECO:0000313" key="5">
    <source>
        <dbReference type="EMBL" id="GAQ18327.1"/>
    </source>
</evidence>
<evidence type="ECO:0000259" key="3">
    <source>
        <dbReference type="SMART" id="SM00829"/>
    </source>
</evidence>
<dbReference type="PANTHER" id="PTHR43205">
    <property type="entry name" value="PROSTAGLANDIN REDUCTASE"/>
    <property type="match status" value="1"/>
</dbReference>
<dbReference type="Gene3D" id="3.90.180.10">
    <property type="entry name" value="Medium-chain alcohol dehydrogenases, catalytic domain"/>
    <property type="match status" value="1"/>
</dbReference>
<feature type="domain" description="Enoyl reductase (ER)" evidence="3">
    <location>
        <begin position="18"/>
        <end position="332"/>
    </location>
</feature>
<dbReference type="InterPro" id="IPR045010">
    <property type="entry name" value="MDR_fam"/>
</dbReference>
<sequence length="338" mass="36792">MTQQQQLILQERPNGLPNDSTFQFKEVEKGTPKDGEVLLKTLYVSVDPYMRGRMSDAPSYVAPFKVGEPLAGGVVAQVVETKSDQLQKGDIVRGNLPFQEYNVEKPDQVSKVQTNGLDPSAALSVLGMPGLTAYFGLMHIGKPKRGETVVISGAAGAVGQVAGQLAKQAGAKVVGIVGSEEKADYIKDKLGYDKAVEYKKDDFGKQLKDACPDGIDIYYENVGGEISDHIWPMLNTFARVPVCGAISSYNLKEGEQDIGLRVQQFLVKSRVLMQGFIVGDFSDHYAEAYEELANAVSKGNLHYEETIYEGFQKIPDAFLGLFSGKNIGKQLVKVSAPE</sequence>
<dbReference type="CDD" id="cd05288">
    <property type="entry name" value="PGDH"/>
    <property type="match status" value="1"/>
</dbReference>
<evidence type="ECO:0000256" key="1">
    <source>
        <dbReference type="ARBA" id="ARBA00023002"/>
    </source>
</evidence>
<dbReference type="InterPro" id="IPR041694">
    <property type="entry name" value="ADH_N_2"/>
</dbReference>
<evidence type="ECO:0000256" key="2">
    <source>
        <dbReference type="SAM" id="MobiDB-lite"/>
    </source>
</evidence>
<dbReference type="InterPro" id="IPR013149">
    <property type="entry name" value="ADH-like_C"/>
</dbReference>
<dbReference type="EMBL" id="CCAX010000001">
    <property type="protein sequence ID" value="CDO02560.1"/>
    <property type="molecule type" value="Genomic_DNA"/>
</dbReference>
<dbReference type="FunFam" id="3.40.50.720:FF:000121">
    <property type="entry name" value="Prostaglandin reductase 2"/>
    <property type="match status" value="1"/>
</dbReference>
<evidence type="ECO:0000313" key="4">
    <source>
        <dbReference type="EMBL" id="CDO02560.1"/>
    </source>
</evidence>
<dbReference type="Pfam" id="PF00107">
    <property type="entry name" value="ADH_zinc_N"/>
    <property type="match status" value="1"/>
</dbReference>
<dbReference type="Gene3D" id="3.40.50.720">
    <property type="entry name" value="NAD(P)-binding Rossmann-like Domain"/>
    <property type="match status" value="1"/>
</dbReference>
<reference evidence="7" key="3">
    <citation type="submission" date="2015-07" db="EMBL/GenBank/DDBJ databases">
        <title>Draft Genome Sequence of Oceanobacillus picturae Heshi-B3 that Was Isolated from Fermented Rice Bran with Aging Salted Mackerel, Which Was Named Heshiko as Traditional Fermented Seafood in Japan.</title>
        <authorList>
            <person name="Akuzawa S."/>
            <person name="Nakagawa J."/>
            <person name="Kanekatsu T."/>
            <person name="Kanesaki Y."/>
            <person name="Suzuki T."/>
        </authorList>
    </citation>
    <scope>NUCLEOTIDE SEQUENCE [LARGE SCALE GENOMIC DNA]</scope>
    <source>
        <strain evidence="7">Heshi-B3</strain>
    </source>
</reference>
<dbReference type="InterPro" id="IPR011032">
    <property type="entry name" value="GroES-like_sf"/>
</dbReference>
<feature type="region of interest" description="Disordered" evidence="2">
    <location>
        <begin position="1"/>
        <end position="20"/>
    </location>
</feature>
<gene>
    <name evidence="4" type="primary">yfmJ</name>
    <name evidence="4" type="ORF">BN988_01030</name>
    <name evidence="5" type="ORF">OPHB3_2266</name>
</gene>
<dbReference type="SMART" id="SM00829">
    <property type="entry name" value="PKS_ER"/>
    <property type="match status" value="1"/>
</dbReference>
<reference evidence="5 7" key="4">
    <citation type="journal article" date="2016" name="Genome Announc.">
        <title>Draft Genome Sequence of Oceanobacillus picturae Heshi-B3, Isolated from Fermented Rice Bran in a Traditional Japanese Seafood Dish.</title>
        <authorList>
            <person name="Akuzawa S."/>
            <person name="Nagaoka J."/>
            <person name="Kanekatsu M."/>
            <person name="Kanesaki Y."/>
            <person name="Suzuki T."/>
        </authorList>
    </citation>
    <scope>NUCLEOTIDE SEQUENCE [LARGE SCALE GENOMIC DNA]</scope>
    <source>
        <strain evidence="5 7">Heshi-B3</strain>
    </source>
</reference>
<dbReference type="Proteomes" id="UP000028863">
    <property type="component" value="Unassembled WGS sequence"/>
</dbReference>
<dbReference type="AlphaFoldDB" id="W9B7J9"/>
<accession>W9B7J9</accession>
<dbReference type="InterPro" id="IPR020843">
    <property type="entry name" value="ER"/>
</dbReference>
<evidence type="ECO:0000313" key="6">
    <source>
        <dbReference type="Proteomes" id="UP000028863"/>
    </source>
</evidence>
<dbReference type="OrthoDB" id="9805663at2"/>
<protein>
    <submittedName>
        <fullName evidence="4 5">NADP-dependent oxidoreductase YfmJ</fullName>
    </submittedName>
</protein>
<dbReference type="PANTHER" id="PTHR43205:SF7">
    <property type="entry name" value="PROSTAGLANDIN REDUCTASE 1"/>
    <property type="match status" value="1"/>
</dbReference>
<dbReference type="InterPro" id="IPR036291">
    <property type="entry name" value="NAD(P)-bd_dom_sf"/>
</dbReference>
<proteinExistence type="predicted"/>
<dbReference type="SUPFAM" id="SSF51735">
    <property type="entry name" value="NAD(P)-binding Rossmann-fold domains"/>
    <property type="match status" value="1"/>
</dbReference>
<reference evidence="4 6" key="2">
    <citation type="submission" date="2014-03" db="EMBL/GenBank/DDBJ databases">
        <authorList>
            <person name="Urmite Genomes U."/>
        </authorList>
    </citation>
    <scope>NUCLEOTIDE SEQUENCE [LARGE SCALE GENOMIC DNA]</scope>
    <source>
        <strain evidence="4 6">S1</strain>
    </source>
</reference>
<dbReference type="RefSeq" id="WP_036573705.1">
    <property type="nucleotide sequence ID" value="NZ_BBXV01000026.1"/>
</dbReference>
<dbReference type="eggNOG" id="COG2130">
    <property type="taxonomic scope" value="Bacteria"/>
</dbReference>
<keyword evidence="6" id="KW-1185">Reference proteome</keyword>
<comment type="caution">
    <text evidence="4">The sequence shown here is derived from an EMBL/GenBank/DDBJ whole genome shotgun (WGS) entry which is preliminary data.</text>
</comment>
<name>W9B7J9_9BACI</name>
<dbReference type="STRING" id="171693.BN988_01030"/>